<protein>
    <submittedName>
        <fullName evidence="1">Uncharacterized protein</fullName>
    </submittedName>
</protein>
<organism evidence="1 2">
    <name type="scientific">Ancylostoma ceylanicum</name>
    <dbReference type="NCBI Taxonomy" id="53326"/>
    <lineage>
        <taxon>Eukaryota</taxon>
        <taxon>Metazoa</taxon>
        <taxon>Ecdysozoa</taxon>
        <taxon>Nematoda</taxon>
        <taxon>Chromadorea</taxon>
        <taxon>Rhabditida</taxon>
        <taxon>Rhabditina</taxon>
        <taxon>Rhabditomorpha</taxon>
        <taxon>Strongyloidea</taxon>
        <taxon>Ancylostomatidae</taxon>
        <taxon>Ancylostomatinae</taxon>
        <taxon>Ancylostoma</taxon>
    </lineage>
</organism>
<evidence type="ECO:0000313" key="2">
    <source>
        <dbReference type="Proteomes" id="UP000054495"/>
    </source>
</evidence>
<dbReference type="Proteomes" id="UP000054495">
    <property type="component" value="Unassembled WGS sequence"/>
</dbReference>
<keyword evidence="2" id="KW-1185">Reference proteome</keyword>
<sequence length="51" mass="5671">MEMILFIVIDVTATIVLHARSIHSSGLKTENLRKVQNQRIEPGTLLLPSSV</sequence>
<proteinExistence type="predicted"/>
<name>A0A0D6L461_9BILA</name>
<dbReference type="AlphaFoldDB" id="A0A0D6L461"/>
<dbReference type="EMBL" id="KE130947">
    <property type="protein sequence ID" value="EPB65148.1"/>
    <property type="molecule type" value="Genomic_DNA"/>
</dbReference>
<gene>
    <name evidence="1" type="ORF">ANCCEY_15789</name>
</gene>
<accession>A0A0D6L461</accession>
<reference evidence="1 2" key="1">
    <citation type="submission" date="2013-05" db="EMBL/GenBank/DDBJ databases">
        <title>Draft genome of the parasitic nematode Anyclostoma ceylanicum.</title>
        <authorList>
            <person name="Mitreva M."/>
        </authorList>
    </citation>
    <scope>NUCLEOTIDE SEQUENCE [LARGE SCALE GENOMIC DNA]</scope>
</reference>
<evidence type="ECO:0000313" key="1">
    <source>
        <dbReference type="EMBL" id="EPB65148.1"/>
    </source>
</evidence>